<reference evidence="3" key="1">
    <citation type="submission" date="2016-10" db="EMBL/GenBank/DDBJ databases">
        <authorList>
            <person name="Varghese N."/>
            <person name="Submissions S."/>
        </authorList>
    </citation>
    <scope>NUCLEOTIDE SEQUENCE [LARGE SCALE GENOMIC DNA]</scope>
    <source>
        <strain evidence="3">BP1-148</strain>
    </source>
</reference>
<evidence type="ECO:0000313" key="2">
    <source>
        <dbReference type="EMBL" id="SDG12567.1"/>
    </source>
</evidence>
<name>A0A1G7RP52_9BACT</name>
<organism evidence="2 3">
    <name type="scientific">Prevotella communis</name>
    <dbReference type="NCBI Taxonomy" id="2913614"/>
    <lineage>
        <taxon>Bacteria</taxon>
        <taxon>Pseudomonadati</taxon>
        <taxon>Bacteroidota</taxon>
        <taxon>Bacteroidia</taxon>
        <taxon>Bacteroidales</taxon>
        <taxon>Prevotellaceae</taxon>
        <taxon>Prevotella</taxon>
    </lineage>
</organism>
<evidence type="ECO:0000256" key="1">
    <source>
        <dbReference type="SAM" id="Phobius"/>
    </source>
</evidence>
<keyword evidence="1" id="KW-1133">Transmembrane helix</keyword>
<accession>A0A1G7RP52</accession>
<sequence>MSTQQLIIFIGMVAFIAFGVWLQFRMKFDIKENEREYNKKFHEWIKAHPNRSNSLGYTHKEKENVKEEA</sequence>
<dbReference type="STRING" id="645274.SAMN04487901_10145"/>
<dbReference type="EMBL" id="FNCQ01000001">
    <property type="protein sequence ID" value="SDG12567.1"/>
    <property type="molecule type" value="Genomic_DNA"/>
</dbReference>
<protein>
    <submittedName>
        <fullName evidence="2">Uncharacterized protein</fullName>
    </submittedName>
</protein>
<keyword evidence="1" id="KW-0472">Membrane</keyword>
<dbReference type="RefSeq" id="WP_143010041.1">
    <property type="nucleotide sequence ID" value="NZ_FNCQ01000001.1"/>
</dbReference>
<evidence type="ECO:0000313" key="3">
    <source>
        <dbReference type="Proteomes" id="UP000198779"/>
    </source>
</evidence>
<keyword evidence="3" id="KW-1185">Reference proteome</keyword>
<dbReference type="Proteomes" id="UP000198779">
    <property type="component" value="Unassembled WGS sequence"/>
</dbReference>
<proteinExistence type="predicted"/>
<feature type="transmembrane region" description="Helical" evidence="1">
    <location>
        <begin position="6"/>
        <end position="24"/>
    </location>
</feature>
<gene>
    <name evidence="2" type="ORF">SAMN04487901_10145</name>
</gene>
<keyword evidence="1" id="KW-0812">Transmembrane</keyword>
<dbReference type="AlphaFoldDB" id="A0A1G7RP52"/>